<feature type="compositionally biased region" description="Low complexity" evidence="1">
    <location>
        <begin position="78"/>
        <end position="108"/>
    </location>
</feature>
<feature type="region of interest" description="Disordered" evidence="1">
    <location>
        <begin position="77"/>
        <end position="108"/>
    </location>
</feature>
<comment type="caution">
    <text evidence="3">The sequence shown here is derived from an EMBL/GenBank/DDBJ whole genome shotgun (WGS) entry which is preliminary data.</text>
</comment>
<evidence type="ECO:0000256" key="1">
    <source>
        <dbReference type="SAM" id="MobiDB-lite"/>
    </source>
</evidence>
<gene>
    <name evidence="3" type="ORF">CDV56_106999</name>
</gene>
<feature type="chain" id="PRO_5017350851" evidence="2">
    <location>
        <begin position="23"/>
        <end position="108"/>
    </location>
</feature>
<keyword evidence="4" id="KW-1185">Reference proteome</keyword>
<keyword evidence="2" id="KW-0732">Signal</keyword>
<feature type="signal peptide" evidence="2">
    <location>
        <begin position="1"/>
        <end position="22"/>
    </location>
</feature>
<dbReference type="VEuPathDB" id="FungiDB:CDV56_106999"/>
<dbReference type="RefSeq" id="XP_026613577.1">
    <property type="nucleotide sequence ID" value="XM_026760618.1"/>
</dbReference>
<dbReference type="OrthoDB" id="4508658at2759"/>
<sequence>MRVLAIISLAVAAGAVPQPCDAGDNYCGWFLANTLGWQNIPDTTGLWRCTENGAAAAYVEHCALNCTGGLAACPPLPGTGTTTTSATTTTSSTKTSHTHTPWPTWGPQ</sequence>
<dbReference type="Proteomes" id="UP000215305">
    <property type="component" value="Unassembled WGS sequence"/>
</dbReference>
<reference evidence="3" key="1">
    <citation type="submission" date="2018-08" db="EMBL/GenBank/DDBJ databases">
        <title>Draft genome sequence of azole-resistant Aspergillus thermomutatus (Neosartorya pseudofischeri) strain HMR AF 39, isolated from a human nasal aspirate.</title>
        <authorList>
            <person name="Parent-Michaud M."/>
            <person name="Dufresne P.J."/>
            <person name="Fournier E."/>
            <person name="Martineau C."/>
            <person name="Moreira S."/>
            <person name="Perkins V."/>
            <person name="De Repentigny L."/>
            <person name="Dufresne S.F."/>
        </authorList>
    </citation>
    <scope>NUCLEOTIDE SEQUENCE [LARGE SCALE GENOMIC DNA]</scope>
    <source>
        <strain evidence="3">HMR AF 39</strain>
    </source>
</reference>
<dbReference type="GeneID" id="38128973"/>
<proteinExistence type="predicted"/>
<evidence type="ECO:0000313" key="4">
    <source>
        <dbReference type="Proteomes" id="UP000215305"/>
    </source>
</evidence>
<accession>A0A397GRP3</accession>
<dbReference type="EMBL" id="NKHU02000125">
    <property type="protein sequence ID" value="RHZ53267.1"/>
    <property type="molecule type" value="Genomic_DNA"/>
</dbReference>
<dbReference type="AlphaFoldDB" id="A0A397GRP3"/>
<evidence type="ECO:0000256" key="2">
    <source>
        <dbReference type="SAM" id="SignalP"/>
    </source>
</evidence>
<evidence type="ECO:0000313" key="3">
    <source>
        <dbReference type="EMBL" id="RHZ53267.1"/>
    </source>
</evidence>
<organism evidence="3 4">
    <name type="scientific">Aspergillus thermomutatus</name>
    <name type="common">Neosartorya pseudofischeri</name>
    <dbReference type="NCBI Taxonomy" id="41047"/>
    <lineage>
        <taxon>Eukaryota</taxon>
        <taxon>Fungi</taxon>
        <taxon>Dikarya</taxon>
        <taxon>Ascomycota</taxon>
        <taxon>Pezizomycotina</taxon>
        <taxon>Eurotiomycetes</taxon>
        <taxon>Eurotiomycetidae</taxon>
        <taxon>Eurotiales</taxon>
        <taxon>Aspergillaceae</taxon>
        <taxon>Aspergillus</taxon>
        <taxon>Aspergillus subgen. Fumigati</taxon>
    </lineage>
</organism>
<name>A0A397GRP3_ASPTH</name>
<protein>
    <submittedName>
        <fullName evidence="3">Uncharacterized protein</fullName>
    </submittedName>
</protein>